<evidence type="ECO:0000313" key="6">
    <source>
        <dbReference type="Proteomes" id="UP001597115"/>
    </source>
</evidence>
<comment type="similarity">
    <text evidence="1">Belongs to the Gfa family.</text>
</comment>
<keyword evidence="2" id="KW-0479">Metal-binding</keyword>
<proteinExistence type="inferred from homology"/>
<name>A0ABW4I3Q5_9SPHN</name>
<gene>
    <name evidence="5" type="ORF">ACFSCW_11540</name>
</gene>
<keyword evidence="3" id="KW-0862">Zinc</keyword>
<dbReference type="Gene3D" id="2.170.150.70">
    <property type="match status" value="1"/>
</dbReference>
<dbReference type="SUPFAM" id="SSF51316">
    <property type="entry name" value="Mss4-like"/>
    <property type="match status" value="1"/>
</dbReference>
<evidence type="ECO:0000256" key="2">
    <source>
        <dbReference type="ARBA" id="ARBA00022723"/>
    </source>
</evidence>
<dbReference type="RefSeq" id="WP_380889325.1">
    <property type="nucleotide sequence ID" value="NZ_JBHUDY010000001.1"/>
</dbReference>
<sequence>MLTLSCLCGQLRVTTSRQPDFIHECNCTLCSKTGARWGYFDPSEVSVEGTAQGYCRGDKDDPAARIQFCATRGSTTHFTLTESAVAKFGNSMVGVNMGLADERDLAGIELRYPDGRAWSGAGAFGYVREPRILGQ</sequence>
<dbReference type="Pfam" id="PF04828">
    <property type="entry name" value="GFA"/>
    <property type="match status" value="1"/>
</dbReference>
<evidence type="ECO:0000256" key="3">
    <source>
        <dbReference type="ARBA" id="ARBA00022833"/>
    </source>
</evidence>
<evidence type="ECO:0000259" key="4">
    <source>
        <dbReference type="PROSITE" id="PS51891"/>
    </source>
</evidence>
<protein>
    <submittedName>
        <fullName evidence="5">GFA family protein</fullName>
    </submittedName>
</protein>
<organism evidence="5 6">
    <name type="scientific">Sphingomonas tabacisoli</name>
    <dbReference type="NCBI Taxonomy" id="2249466"/>
    <lineage>
        <taxon>Bacteria</taxon>
        <taxon>Pseudomonadati</taxon>
        <taxon>Pseudomonadota</taxon>
        <taxon>Alphaproteobacteria</taxon>
        <taxon>Sphingomonadales</taxon>
        <taxon>Sphingomonadaceae</taxon>
        <taxon>Sphingomonas</taxon>
    </lineage>
</organism>
<dbReference type="InterPro" id="IPR006913">
    <property type="entry name" value="CENP-V/GFA"/>
</dbReference>
<evidence type="ECO:0000256" key="1">
    <source>
        <dbReference type="ARBA" id="ARBA00005495"/>
    </source>
</evidence>
<feature type="domain" description="CENP-V/GFA" evidence="4">
    <location>
        <begin position="2"/>
        <end position="119"/>
    </location>
</feature>
<reference evidence="6" key="1">
    <citation type="journal article" date="2019" name="Int. J. Syst. Evol. Microbiol.">
        <title>The Global Catalogue of Microorganisms (GCM) 10K type strain sequencing project: providing services to taxonomists for standard genome sequencing and annotation.</title>
        <authorList>
            <consortium name="The Broad Institute Genomics Platform"/>
            <consortium name="The Broad Institute Genome Sequencing Center for Infectious Disease"/>
            <person name="Wu L."/>
            <person name="Ma J."/>
        </authorList>
    </citation>
    <scope>NUCLEOTIDE SEQUENCE [LARGE SCALE GENOMIC DNA]</scope>
    <source>
        <strain evidence="6">CGMCC 1.16275</strain>
    </source>
</reference>
<accession>A0ABW4I3Q5</accession>
<comment type="caution">
    <text evidence="5">The sequence shown here is derived from an EMBL/GenBank/DDBJ whole genome shotgun (WGS) entry which is preliminary data.</text>
</comment>
<evidence type="ECO:0000313" key="5">
    <source>
        <dbReference type="EMBL" id="MFD1612433.1"/>
    </source>
</evidence>
<dbReference type="PROSITE" id="PS51891">
    <property type="entry name" value="CENP_V_GFA"/>
    <property type="match status" value="1"/>
</dbReference>
<dbReference type="InterPro" id="IPR011057">
    <property type="entry name" value="Mss4-like_sf"/>
</dbReference>
<keyword evidence="6" id="KW-1185">Reference proteome</keyword>
<dbReference type="EMBL" id="JBHUDY010000001">
    <property type="protein sequence ID" value="MFD1612433.1"/>
    <property type="molecule type" value="Genomic_DNA"/>
</dbReference>
<dbReference type="Proteomes" id="UP001597115">
    <property type="component" value="Unassembled WGS sequence"/>
</dbReference>